<comment type="caution">
    <text evidence="3">The sequence shown here is derived from an EMBL/GenBank/DDBJ whole genome shotgun (WGS) entry which is preliminary data.</text>
</comment>
<feature type="compositionally biased region" description="Polar residues" evidence="2">
    <location>
        <begin position="239"/>
        <end position="248"/>
    </location>
</feature>
<organism evidence="3 4">
    <name type="scientific">Centaurea solstitialis</name>
    <name type="common">yellow star-thistle</name>
    <dbReference type="NCBI Taxonomy" id="347529"/>
    <lineage>
        <taxon>Eukaryota</taxon>
        <taxon>Viridiplantae</taxon>
        <taxon>Streptophyta</taxon>
        <taxon>Embryophyta</taxon>
        <taxon>Tracheophyta</taxon>
        <taxon>Spermatophyta</taxon>
        <taxon>Magnoliopsida</taxon>
        <taxon>eudicotyledons</taxon>
        <taxon>Gunneridae</taxon>
        <taxon>Pentapetalae</taxon>
        <taxon>asterids</taxon>
        <taxon>campanulids</taxon>
        <taxon>Asterales</taxon>
        <taxon>Asteraceae</taxon>
        <taxon>Carduoideae</taxon>
        <taxon>Cardueae</taxon>
        <taxon>Centaureinae</taxon>
        <taxon>Centaurea</taxon>
    </lineage>
</organism>
<evidence type="ECO:0000313" key="3">
    <source>
        <dbReference type="EMBL" id="KAJ9566259.1"/>
    </source>
</evidence>
<reference evidence="3" key="1">
    <citation type="submission" date="2023-03" db="EMBL/GenBank/DDBJ databases">
        <title>Chromosome-scale reference genome and RAD-based genetic map of yellow starthistle (Centaurea solstitialis) reveal putative structural variation and QTLs associated with invader traits.</title>
        <authorList>
            <person name="Reatini B."/>
            <person name="Cang F.A."/>
            <person name="Jiang Q."/>
            <person name="Mckibben M.T.W."/>
            <person name="Barker M.S."/>
            <person name="Rieseberg L.H."/>
            <person name="Dlugosch K.M."/>
        </authorList>
    </citation>
    <scope>NUCLEOTIDE SEQUENCE</scope>
    <source>
        <strain evidence="3">CAN-66</strain>
        <tissue evidence="3">Leaf</tissue>
    </source>
</reference>
<dbReference type="InterPro" id="IPR004252">
    <property type="entry name" value="Probable_transposase_24"/>
</dbReference>
<dbReference type="AlphaFoldDB" id="A0AA38TUB0"/>
<sequence length="436" mass="49441">MKGRGNSGRGQSKGRPPRSRAGSSSFGGRGNPNADMSIDDSEFVAAAPGLDQFQVADDMVATPSPGSHSRVGGTASASNMPRHPSQRPTIVLQAGGFDDTTASRTAVRIWKAMFAGPWAYYADVPHEHFKEMLERFRLFYNWPADMDADVLYAFRRAVENRYADTMHEARQWAARRLLDVDGIVWDGYDYTMLSAHNPTFIHNDYWVQMIDQAWNNDTFRHSCRVNTSNRKTEYKGMTSRHTGGSLSTARHRSRMARQWGREPTTSEVYERLHCSNRKHVPGATGPPTDPPIYIYPKAADFANNFAQIREQEYPDLPSDVVPPNEAELWERSVGGWRKGRIFGFGSSQDPRYSMTGRDPRCSTSGASHGEDEVSLIIKYGIIIYEIRQEKEARLKQEEEIRQEREERLALEAKVKTFEDFMKRFNDANPPPPPPQV</sequence>
<evidence type="ECO:0000313" key="4">
    <source>
        <dbReference type="Proteomes" id="UP001172457"/>
    </source>
</evidence>
<accession>A0AA38TUB0</accession>
<feature type="region of interest" description="Disordered" evidence="2">
    <location>
        <begin position="234"/>
        <end position="262"/>
    </location>
</feature>
<evidence type="ECO:0000256" key="1">
    <source>
        <dbReference type="SAM" id="Coils"/>
    </source>
</evidence>
<evidence type="ECO:0000256" key="2">
    <source>
        <dbReference type="SAM" id="MobiDB-lite"/>
    </source>
</evidence>
<feature type="region of interest" description="Disordered" evidence="2">
    <location>
        <begin position="59"/>
        <end position="87"/>
    </location>
</feature>
<gene>
    <name evidence="3" type="ORF">OSB04_002225</name>
</gene>
<feature type="coiled-coil region" evidence="1">
    <location>
        <begin position="386"/>
        <end position="413"/>
    </location>
</feature>
<protein>
    <submittedName>
        <fullName evidence="3">Uncharacterized protein</fullName>
    </submittedName>
</protein>
<dbReference type="Proteomes" id="UP001172457">
    <property type="component" value="Chromosome 1"/>
</dbReference>
<keyword evidence="1" id="KW-0175">Coiled coil</keyword>
<dbReference type="Pfam" id="PF03004">
    <property type="entry name" value="Transposase_24"/>
    <property type="match status" value="1"/>
</dbReference>
<feature type="region of interest" description="Disordered" evidence="2">
    <location>
        <begin position="1"/>
        <end position="39"/>
    </location>
</feature>
<proteinExistence type="predicted"/>
<name>A0AA38TUB0_9ASTR</name>
<dbReference type="EMBL" id="JARYMX010000001">
    <property type="protein sequence ID" value="KAJ9566259.1"/>
    <property type="molecule type" value="Genomic_DNA"/>
</dbReference>
<keyword evidence="4" id="KW-1185">Reference proteome</keyword>